<organism evidence="1 2">
    <name type="scientific">Dreissena polymorpha</name>
    <name type="common">Zebra mussel</name>
    <name type="synonym">Mytilus polymorpha</name>
    <dbReference type="NCBI Taxonomy" id="45954"/>
    <lineage>
        <taxon>Eukaryota</taxon>
        <taxon>Metazoa</taxon>
        <taxon>Spiralia</taxon>
        <taxon>Lophotrochozoa</taxon>
        <taxon>Mollusca</taxon>
        <taxon>Bivalvia</taxon>
        <taxon>Autobranchia</taxon>
        <taxon>Heteroconchia</taxon>
        <taxon>Euheterodonta</taxon>
        <taxon>Imparidentia</taxon>
        <taxon>Neoheterodontei</taxon>
        <taxon>Myida</taxon>
        <taxon>Dreissenoidea</taxon>
        <taxon>Dreissenidae</taxon>
        <taxon>Dreissena</taxon>
    </lineage>
</organism>
<gene>
    <name evidence="1" type="ORF">DPMN_122863</name>
</gene>
<accession>A0A9D4JQR3</accession>
<dbReference type="AlphaFoldDB" id="A0A9D4JQR3"/>
<proteinExistence type="predicted"/>
<dbReference type="EMBL" id="JAIWYP010000005">
    <property type="protein sequence ID" value="KAH3821105.1"/>
    <property type="molecule type" value="Genomic_DNA"/>
</dbReference>
<dbReference type="Proteomes" id="UP000828390">
    <property type="component" value="Unassembled WGS sequence"/>
</dbReference>
<keyword evidence="2" id="KW-1185">Reference proteome</keyword>
<comment type="caution">
    <text evidence="1">The sequence shown here is derived from an EMBL/GenBank/DDBJ whole genome shotgun (WGS) entry which is preliminary data.</text>
</comment>
<evidence type="ECO:0000313" key="1">
    <source>
        <dbReference type="EMBL" id="KAH3821105.1"/>
    </source>
</evidence>
<protein>
    <submittedName>
        <fullName evidence="1">Uncharacterized protein</fullName>
    </submittedName>
</protein>
<evidence type="ECO:0000313" key="2">
    <source>
        <dbReference type="Proteomes" id="UP000828390"/>
    </source>
</evidence>
<name>A0A9D4JQR3_DREPO</name>
<reference evidence="1" key="2">
    <citation type="submission" date="2020-11" db="EMBL/GenBank/DDBJ databases">
        <authorList>
            <person name="McCartney M.A."/>
            <person name="Auch B."/>
            <person name="Kono T."/>
            <person name="Mallez S."/>
            <person name="Becker A."/>
            <person name="Gohl D.M."/>
            <person name="Silverstein K.A.T."/>
            <person name="Koren S."/>
            <person name="Bechman K.B."/>
            <person name="Herman A."/>
            <person name="Abrahante J.E."/>
            <person name="Garbe J."/>
        </authorList>
    </citation>
    <scope>NUCLEOTIDE SEQUENCE</scope>
    <source>
        <strain evidence="1">Duluth1</strain>
        <tissue evidence="1">Whole animal</tissue>
    </source>
</reference>
<reference evidence="1" key="1">
    <citation type="journal article" date="2019" name="bioRxiv">
        <title>The Genome of the Zebra Mussel, Dreissena polymorpha: A Resource for Invasive Species Research.</title>
        <authorList>
            <person name="McCartney M.A."/>
            <person name="Auch B."/>
            <person name="Kono T."/>
            <person name="Mallez S."/>
            <person name="Zhang Y."/>
            <person name="Obille A."/>
            <person name="Becker A."/>
            <person name="Abrahante J.E."/>
            <person name="Garbe J."/>
            <person name="Badalamenti J.P."/>
            <person name="Herman A."/>
            <person name="Mangelson H."/>
            <person name="Liachko I."/>
            <person name="Sullivan S."/>
            <person name="Sone E.D."/>
            <person name="Koren S."/>
            <person name="Silverstein K.A.T."/>
            <person name="Beckman K.B."/>
            <person name="Gohl D.M."/>
        </authorList>
    </citation>
    <scope>NUCLEOTIDE SEQUENCE</scope>
    <source>
        <strain evidence="1">Duluth1</strain>
        <tissue evidence="1">Whole animal</tissue>
    </source>
</reference>
<sequence length="74" mass="8582">MVDWTRDLKCGSQTTAFLKSAEVTLFHYTPPSHNISWPRHARQTRTNSMSCIRMAHPETTTQLKLTPNRSPRQQ</sequence>